<keyword id="KW-0903">Direct protein sequencing</keyword>
<dbReference type="PIR" id="S55696">
    <property type="entry name" value="S55696"/>
</dbReference>
<sequence length="9" mass="1063">QPIIHKNLT</sequence>
<protein>
    <submittedName>
        <fullName evidence="1">Phosphoenolpyruvate carboxykinase</fullName>
    </submittedName>
</protein>
<accession>Q7M3S5</accession>
<name>Q7M3S5_9TRYP</name>
<organism evidence="1">
    <name type="scientific">Trypanosoma brucei</name>
    <dbReference type="NCBI Taxonomy" id="5691"/>
    <lineage>
        <taxon>Eukaryota</taxon>
        <taxon>Discoba</taxon>
        <taxon>Euglenozoa</taxon>
        <taxon>Kinetoplastea</taxon>
        <taxon>Metakinetoplastina</taxon>
        <taxon>Trypanosomatida</taxon>
        <taxon>Trypanosomatidae</taxon>
        <taxon>Trypanosoma</taxon>
    </lineage>
</organism>
<reference evidence="1" key="1">
    <citation type="journal article" date="1995" name="Biochim. Biophys. Acta">
        <title>Purification and characterization of phospho enol pyruvate carboxykinase from Trypanosoma brucei.</title>
        <authorList>
            <person name="Hunt M."/>
            <person name="Kohler P."/>
        </authorList>
    </citation>
    <scope>PROTEIN SEQUENCE</scope>
</reference>
<proteinExistence type="evidence at protein level"/>
<evidence type="ECO:0000313" key="1">
    <source>
        <dbReference type="PIR" id="S55696"/>
    </source>
</evidence>